<organism evidence="1 3">
    <name type="scientific">Prevotella fusca JCM 17724</name>
    <dbReference type="NCBI Taxonomy" id="1236517"/>
    <lineage>
        <taxon>Bacteria</taxon>
        <taxon>Pseudomonadati</taxon>
        <taxon>Bacteroidota</taxon>
        <taxon>Bacteroidia</taxon>
        <taxon>Bacteroidales</taxon>
        <taxon>Prevotellaceae</taxon>
        <taxon>Prevotella</taxon>
    </lineage>
</organism>
<gene>
    <name evidence="1" type="ORF">ADJ77_10665</name>
    <name evidence="2" type="ORF">J5A51_00890</name>
</gene>
<dbReference type="KEGG" id="pfus:ADJ77_10665"/>
<dbReference type="Proteomes" id="UP000060345">
    <property type="component" value="Chromosome 2"/>
</dbReference>
<dbReference type="OrthoDB" id="1075903at2"/>
<dbReference type="EMBL" id="CP012075">
    <property type="protein sequence ID" value="AKU70246.1"/>
    <property type="molecule type" value="Genomic_DNA"/>
</dbReference>
<reference evidence="2 4" key="2">
    <citation type="submission" date="2021-03" db="EMBL/GenBank/DDBJ databases">
        <title>Human Oral Microbial Genomes.</title>
        <authorList>
            <person name="Johnston C.D."/>
            <person name="Chen T."/>
            <person name="Dewhirst F.E."/>
        </authorList>
    </citation>
    <scope>NUCLEOTIDE SEQUENCE [LARGE SCALE GENOMIC DNA]</scope>
    <source>
        <strain evidence="2 4">W1435</strain>
    </source>
</reference>
<reference evidence="1 3" key="1">
    <citation type="submission" date="2015-07" db="EMBL/GenBank/DDBJ databases">
        <authorList>
            <person name="Noorani M."/>
        </authorList>
    </citation>
    <scope>NUCLEOTIDE SEQUENCE [LARGE SCALE GENOMIC DNA]</scope>
    <source>
        <strain evidence="1 3">W1435</strain>
    </source>
</reference>
<sequence>MLNSCDILFDEDLSMKFFAEHIGKSINIILSDGLEASDEVLTDEYKKKIALFINDFEIWYGDVFNAIKDYFNRKGISITLPDDVELMKIFVLFEQNEQGLFGLGFRIKEEQEHGCGLKIEVCDSIYKLIEIGDFDVAFC</sequence>
<dbReference type="Proteomes" id="UP000682005">
    <property type="component" value="Chromosome 2"/>
</dbReference>
<dbReference type="EMBL" id="CP072369">
    <property type="protein sequence ID" value="QUB85865.1"/>
    <property type="molecule type" value="Genomic_DNA"/>
</dbReference>
<keyword evidence="4" id="KW-1185">Reference proteome</keyword>
<proteinExistence type="predicted"/>
<evidence type="ECO:0000313" key="3">
    <source>
        <dbReference type="Proteomes" id="UP000060345"/>
    </source>
</evidence>
<accession>A0A0K1NNI3</accession>
<evidence type="ECO:0000313" key="4">
    <source>
        <dbReference type="Proteomes" id="UP000682005"/>
    </source>
</evidence>
<dbReference type="RefSeq" id="WP_025079101.1">
    <property type="nucleotide sequence ID" value="NZ_BAKO01000041.1"/>
</dbReference>
<name>A0A0K1NNI3_9BACT</name>
<evidence type="ECO:0000313" key="2">
    <source>
        <dbReference type="EMBL" id="QUB85865.1"/>
    </source>
</evidence>
<evidence type="ECO:0000313" key="1">
    <source>
        <dbReference type="EMBL" id="AKU70246.1"/>
    </source>
</evidence>
<protein>
    <submittedName>
        <fullName evidence="1">Uncharacterized protein</fullName>
    </submittedName>
</protein>
<dbReference type="AlphaFoldDB" id="A0A0K1NNI3"/>